<reference evidence="1 2" key="2">
    <citation type="journal article" date="2012" name="J. Bacteriol.">
        <title>Genome Sequence of Edwardsiella ictaluri 93-146, a Strain Associated with a Natural Channel Catfish Outbreak of Enteric Septicemia of Catfish.</title>
        <authorList>
            <person name="Williams M.L."/>
            <person name="Gillaspy A.F."/>
            <person name="Dyer D.W."/>
            <person name="Thune R.L."/>
            <person name="Waldbieser G.C."/>
            <person name="Schuster S.C."/>
            <person name="Gipson J."/>
            <person name="Zaitshik J."/>
            <person name="Landry C."/>
            <person name="Banes M.M."/>
            <person name="Lawrence M.L."/>
        </authorList>
    </citation>
    <scope>NUCLEOTIDE SEQUENCE [LARGE SCALE GENOMIC DNA]</scope>
    <source>
        <strain evidence="1 2">93-146</strain>
    </source>
</reference>
<proteinExistence type="predicted"/>
<dbReference type="Proteomes" id="UP000001485">
    <property type="component" value="Chromosome"/>
</dbReference>
<dbReference type="EMBL" id="CP001600">
    <property type="protein sequence ID" value="ACR69574.1"/>
    <property type="molecule type" value="Genomic_DNA"/>
</dbReference>
<dbReference type="AlphaFoldDB" id="C5BA94"/>
<evidence type="ECO:0000313" key="2">
    <source>
        <dbReference type="Proteomes" id="UP000001485"/>
    </source>
</evidence>
<dbReference type="KEGG" id="eic:NT01EI_2404"/>
<sequence length="47" mass="5167">MIEACPVQALSAVMEKPPSGGFSINMTHSCLFDKQTAWCMNKVYITS</sequence>
<reference evidence="2" key="1">
    <citation type="submission" date="2009-03" db="EMBL/GenBank/DDBJ databases">
        <title>Complete genome sequence of Edwardsiella ictaluri 93-146.</title>
        <authorList>
            <person name="Williams M.L."/>
            <person name="Gillaspy A.F."/>
            <person name="Dyer D.W."/>
            <person name="Thune R.L."/>
            <person name="Waldbieser G.C."/>
            <person name="Schuster S.C."/>
            <person name="Gipson J."/>
            <person name="Zaitshik J."/>
            <person name="Landry C."/>
            <person name="Lawrence M.L."/>
        </authorList>
    </citation>
    <scope>NUCLEOTIDE SEQUENCE [LARGE SCALE GENOMIC DNA]</scope>
    <source>
        <strain evidence="2">93-146</strain>
    </source>
</reference>
<evidence type="ECO:0000313" key="1">
    <source>
        <dbReference type="EMBL" id="ACR69574.1"/>
    </source>
</evidence>
<dbReference type="HOGENOM" id="CLU_3167436_0_0_6"/>
<protein>
    <submittedName>
        <fullName evidence="1">Uncharacterized protein</fullName>
    </submittedName>
</protein>
<organism evidence="1 2">
    <name type="scientific">Edwardsiella ictaluri (strain 93-146)</name>
    <dbReference type="NCBI Taxonomy" id="634503"/>
    <lineage>
        <taxon>Bacteria</taxon>
        <taxon>Pseudomonadati</taxon>
        <taxon>Pseudomonadota</taxon>
        <taxon>Gammaproteobacteria</taxon>
        <taxon>Enterobacterales</taxon>
        <taxon>Hafniaceae</taxon>
        <taxon>Edwardsiella</taxon>
    </lineage>
</organism>
<name>C5BA94_EDWI9</name>
<accession>C5BA94</accession>
<gene>
    <name evidence="1" type="ordered locus">NT01EI_2404</name>
</gene>